<feature type="compositionally biased region" description="Basic and acidic residues" evidence="5">
    <location>
        <begin position="336"/>
        <end position="347"/>
    </location>
</feature>
<reference evidence="8" key="3">
    <citation type="submission" date="2024-02" db="EMBL/GenBank/DDBJ databases">
        <title>Comparative genomics of Cryptococcus and Kwoniella reveals pathogenesis evolution and contrasting modes of karyotype evolution via chromosome fusion or intercentromeric recombination.</title>
        <authorList>
            <person name="Coelho M.A."/>
            <person name="David-Palma M."/>
            <person name="Shea T."/>
            <person name="Bowers K."/>
            <person name="McGinley-Smith S."/>
            <person name="Mohammad A.W."/>
            <person name="Gnirke A."/>
            <person name="Yurkov A.M."/>
            <person name="Nowrousian M."/>
            <person name="Sun S."/>
            <person name="Cuomo C.A."/>
            <person name="Heitman J."/>
        </authorList>
    </citation>
    <scope>NUCLEOTIDE SEQUENCE</scope>
    <source>
        <strain evidence="8">CBS 10117</strain>
    </source>
</reference>
<evidence type="ECO:0000256" key="5">
    <source>
        <dbReference type="SAM" id="MobiDB-lite"/>
    </source>
</evidence>
<dbReference type="GeneID" id="28965576"/>
<accession>A0A1A6AC86</accession>
<feature type="domain" description="RING-type" evidence="6">
    <location>
        <begin position="766"/>
        <end position="811"/>
    </location>
</feature>
<evidence type="ECO:0000256" key="1">
    <source>
        <dbReference type="ARBA" id="ARBA00022723"/>
    </source>
</evidence>
<dbReference type="Proteomes" id="UP000078595">
    <property type="component" value="Chromosome 2"/>
</dbReference>
<proteinExistence type="predicted"/>
<evidence type="ECO:0000256" key="2">
    <source>
        <dbReference type="ARBA" id="ARBA00022771"/>
    </source>
</evidence>
<feature type="compositionally biased region" description="Low complexity" evidence="5">
    <location>
        <begin position="272"/>
        <end position="288"/>
    </location>
</feature>
<keyword evidence="9" id="KW-1185">Reference proteome</keyword>
<dbReference type="RefSeq" id="XP_018265511.1">
    <property type="nucleotide sequence ID" value="XM_018405230.1"/>
</dbReference>
<dbReference type="KEGG" id="kdj:28965576"/>
<feature type="compositionally biased region" description="Polar residues" evidence="5">
    <location>
        <begin position="165"/>
        <end position="180"/>
    </location>
</feature>
<feature type="region of interest" description="Disordered" evidence="5">
    <location>
        <begin position="436"/>
        <end position="468"/>
    </location>
</feature>
<dbReference type="InterPro" id="IPR018957">
    <property type="entry name" value="Znf_C3HC4_RING-type"/>
</dbReference>
<feature type="compositionally biased region" description="Low complexity" evidence="5">
    <location>
        <begin position="614"/>
        <end position="639"/>
    </location>
</feature>
<keyword evidence="3" id="KW-0862">Zinc</keyword>
<sequence>MQPSNSSSSNIFHLPLHSDQIYNTRSSPVLHSNNRLTQSNSAFTGEDQLIRLRSSAHRQVFPPAVVPPTQTRSPHTAQAQASDYSLDQAYHRFHVSSNRPLSISINPREACERVRVEVSGSGHTTTTYQPDYRARRHSVSVPTISAENTGAAQLPTAGPRAHTAQPISRLSSQVTTSHQPESQHHAQPPPQRTTSNSSATPVAPQHSPSHSILANQATVNPTQPTHTQTSTARPDPRARRRSVTWELPADHVENHSRPSRHRPRHTHTQLDTITPAPTPTRSSTPTQRESSHHHHHYPTASVRRHSIAIFPERFAIEQGNPDPSQSTASATPTQRGSERHTPSRDHSSAITPVRIANEHNQPISSQTTAATTPTQRESTQHRRSSRRPQSVAVPPERPSAGHGNAGSSQPTAPTTVPQETSIDHRNRMMQRYPPLAVNALPNPNVSLPPRSPPKYPNTGLSYNTPDTYGRRVVAPGVYDNGRRPDSPAPYTTEFDTIYQIHAREQAEENRRQHQLLRQTKPHYGSLGNRSIRGEVDPRRSSSPVAGPEDRRRTRRYQDPDELDESRPVPWEPHSQPRAQAPTQPQEHPQSQVLSRGQTPQTRPEEHRSRRESTTSRATPSAPVSGSGERSRGSSHSARSVEVPAAPQPQPLRATAPEFQHRAHRTTATDSTAVAPQSRSTRPLVVANPDDETHHPILEGTAPAAVVPDRAHERNRHPEGPRPPRVKKSSERHRSTSDEPREAVRPPALLASRNTQFEDGLEEEMTCPVCMNIMVSPHQVTPCGHALCGACGVQWITIRAASGGRANCPTCRVKIDRHDPLTPARTLENLIRKWIDNKIAVEGEWEGLPEFKEREECWKIHKEHSGGALIPPELFGPASLRGTVVERDHRGASPTPVFPVPPLANLMDSFDSSLSLFRQVRQNRPPTPAAVYGSLQLEEEPADRHFMMYGDWENVDHVNPFDPAVTYEVRRRPPPPTYTDYFSSIGPAADSVPMIRDGGPVLGQRHRARLPRTERSVPVLSDIHAHWEDRWNELMESFYVAGPPDPNEQPGRTRR</sequence>
<reference evidence="7" key="1">
    <citation type="submission" date="2013-07" db="EMBL/GenBank/DDBJ databases">
        <title>The Genome Sequence of Cryptococcus dejecticola CBS10117.</title>
        <authorList>
            <consortium name="The Broad Institute Genome Sequencing Platform"/>
            <person name="Cuomo C."/>
            <person name="Litvintseva A."/>
            <person name="Chen Y."/>
            <person name="Heitman J."/>
            <person name="Sun S."/>
            <person name="Springer D."/>
            <person name="Dromer F."/>
            <person name="Young S.K."/>
            <person name="Zeng Q."/>
            <person name="Gargeya S."/>
            <person name="Fitzgerald M."/>
            <person name="Abouelleil A."/>
            <person name="Alvarado L."/>
            <person name="Berlin A.M."/>
            <person name="Chapman S.B."/>
            <person name="Dewar J."/>
            <person name="Goldberg J."/>
            <person name="Griggs A."/>
            <person name="Gujja S."/>
            <person name="Hansen M."/>
            <person name="Howarth C."/>
            <person name="Imamovic A."/>
            <person name="Larimer J."/>
            <person name="McCowan C."/>
            <person name="Murphy C."/>
            <person name="Pearson M."/>
            <person name="Priest M."/>
            <person name="Roberts A."/>
            <person name="Saif S."/>
            <person name="Shea T."/>
            <person name="Sykes S."/>
            <person name="Wortman J."/>
            <person name="Nusbaum C."/>
            <person name="Birren B."/>
        </authorList>
    </citation>
    <scope>NUCLEOTIDE SEQUENCE [LARGE SCALE GENOMIC DNA]</scope>
    <source>
        <strain evidence="7">CBS 10117</strain>
    </source>
</reference>
<gene>
    <name evidence="7" type="ORF">I303_01877</name>
    <name evidence="8" type="ORF">I303_101986</name>
</gene>
<evidence type="ECO:0000256" key="4">
    <source>
        <dbReference type="PROSITE-ProRule" id="PRU00175"/>
    </source>
</evidence>
<feature type="region of interest" description="Disordered" evidence="5">
    <location>
        <begin position="505"/>
        <end position="749"/>
    </location>
</feature>
<dbReference type="OrthoDB" id="6270329at2759"/>
<dbReference type="InterPro" id="IPR013083">
    <property type="entry name" value="Znf_RING/FYVE/PHD"/>
</dbReference>
<dbReference type="Gene3D" id="3.30.40.10">
    <property type="entry name" value="Zinc/RING finger domain, C3HC4 (zinc finger)"/>
    <property type="match status" value="1"/>
</dbReference>
<dbReference type="AlphaFoldDB" id="A0A1A6AC86"/>
<evidence type="ECO:0000313" key="7">
    <source>
        <dbReference type="EMBL" id="OBR87669.1"/>
    </source>
</evidence>
<feature type="compositionally biased region" description="Basic residues" evidence="5">
    <location>
        <begin position="291"/>
        <end position="303"/>
    </location>
</feature>
<feature type="compositionally biased region" description="Polar residues" evidence="5">
    <location>
        <begin position="576"/>
        <end position="600"/>
    </location>
</feature>
<evidence type="ECO:0000313" key="9">
    <source>
        <dbReference type="Proteomes" id="UP000078595"/>
    </source>
</evidence>
<dbReference type="GO" id="GO:0008270">
    <property type="term" value="F:zinc ion binding"/>
    <property type="evidence" value="ECO:0007669"/>
    <property type="project" value="UniProtKB-KW"/>
</dbReference>
<feature type="compositionally biased region" description="Basic residues" evidence="5">
    <location>
        <begin position="257"/>
        <end position="267"/>
    </location>
</feature>
<dbReference type="Pfam" id="PF00097">
    <property type="entry name" value="zf-C3HC4"/>
    <property type="match status" value="1"/>
</dbReference>
<evidence type="ECO:0000259" key="6">
    <source>
        <dbReference type="PROSITE" id="PS50089"/>
    </source>
</evidence>
<dbReference type="InterPro" id="IPR001841">
    <property type="entry name" value="Znf_RING"/>
</dbReference>
<dbReference type="VEuPathDB" id="FungiDB:I303_01877"/>
<keyword evidence="2 4" id="KW-0863">Zinc-finger</keyword>
<feature type="compositionally biased region" description="Basic and acidic residues" evidence="5">
    <location>
        <begin position="547"/>
        <end position="558"/>
    </location>
</feature>
<name>A0A1A6AC86_9TREE</name>
<feature type="compositionally biased region" description="Basic and acidic residues" evidence="5">
    <location>
        <begin position="708"/>
        <end position="743"/>
    </location>
</feature>
<evidence type="ECO:0000313" key="8">
    <source>
        <dbReference type="EMBL" id="WWC59430.1"/>
    </source>
</evidence>
<feature type="compositionally biased region" description="Polar residues" evidence="5">
    <location>
        <begin position="192"/>
        <end position="232"/>
    </location>
</feature>
<feature type="compositionally biased region" description="Polar residues" evidence="5">
    <location>
        <begin position="140"/>
        <end position="151"/>
    </location>
</feature>
<dbReference type="PROSITE" id="PS50089">
    <property type="entry name" value="ZF_RING_2"/>
    <property type="match status" value="1"/>
</dbReference>
<feature type="compositionally biased region" description="Low complexity" evidence="5">
    <location>
        <begin position="361"/>
        <end position="374"/>
    </location>
</feature>
<organism evidence="7">
    <name type="scientific">Kwoniella dejecticola CBS 10117</name>
    <dbReference type="NCBI Taxonomy" id="1296121"/>
    <lineage>
        <taxon>Eukaryota</taxon>
        <taxon>Fungi</taxon>
        <taxon>Dikarya</taxon>
        <taxon>Basidiomycota</taxon>
        <taxon>Agaricomycotina</taxon>
        <taxon>Tremellomycetes</taxon>
        <taxon>Tremellales</taxon>
        <taxon>Cryptococcaceae</taxon>
        <taxon>Kwoniella</taxon>
    </lineage>
</organism>
<dbReference type="STRING" id="1296121.A0A1A6AC86"/>
<feature type="compositionally biased region" description="Polar residues" evidence="5">
    <location>
        <begin position="665"/>
        <end position="680"/>
    </location>
</feature>
<dbReference type="EMBL" id="KI894028">
    <property type="protein sequence ID" value="OBR87669.1"/>
    <property type="molecule type" value="Genomic_DNA"/>
</dbReference>
<feature type="compositionally biased region" description="Polar residues" evidence="5">
    <location>
        <begin position="321"/>
        <end position="335"/>
    </location>
</feature>
<dbReference type="SUPFAM" id="SSF57850">
    <property type="entry name" value="RING/U-box"/>
    <property type="match status" value="1"/>
</dbReference>
<feature type="compositionally biased region" description="Basic and acidic residues" evidence="5">
    <location>
        <begin position="602"/>
        <end position="613"/>
    </location>
</feature>
<protein>
    <recommendedName>
        <fullName evidence="6">RING-type domain-containing protein</fullName>
    </recommendedName>
</protein>
<evidence type="ECO:0000256" key="3">
    <source>
        <dbReference type="ARBA" id="ARBA00022833"/>
    </source>
</evidence>
<keyword evidence="1" id="KW-0479">Metal-binding</keyword>
<dbReference type="EMBL" id="CP144531">
    <property type="protein sequence ID" value="WWC59430.1"/>
    <property type="molecule type" value="Genomic_DNA"/>
</dbReference>
<feature type="region of interest" description="Disordered" evidence="5">
    <location>
        <begin position="118"/>
        <end position="303"/>
    </location>
</feature>
<reference evidence="8" key="2">
    <citation type="submission" date="2013-07" db="EMBL/GenBank/DDBJ databases">
        <authorList>
            <consortium name="The Broad Institute Genome Sequencing Platform"/>
            <person name="Cuomo C."/>
            <person name="Litvintseva A."/>
            <person name="Chen Y."/>
            <person name="Heitman J."/>
            <person name="Sun S."/>
            <person name="Springer D."/>
            <person name="Dromer F."/>
            <person name="Young S.K."/>
            <person name="Zeng Q."/>
            <person name="Gargeya S."/>
            <person name="Fitzgerald M."/>
            <person name="Abouelleil A."/>
            <person name="Alvarado L."/>
            <person name="Berlin A.M."/>
            <person name="Chapman S.B."/>
            <person name="Dewar J."/>
            <person name="Goldberg J."/>
            <person name="Griggs A."/>
            <person name="Gujja S."/>
            <person name="Hansen M."/>
            <person name="Howarth C."/>
            <person name="Imamovic A."/>
            <person name="Larimer J."/>
            <person name="McCowan C."/>
            <person name="Murphy C."/>
            <person name="Pearson M."/>
            <person name="Priest M."/>
            <person name="Roberts A."/>
            <person name="Saif S."/>
            <person name="Shea T."/>
            <person name="Sykes S."/>
            <person name="Wortman J."/>
            <person name="Nusbaum C."/>
            <person name="Birren B."/>
        </authorList>
    </citation>
    <scope>NUCLEOTIDE SEQUENCE</scope>
    <source>
        <strain evidence="8">CBS 10117</strain>
    </source>
</reference>
<dbReference type="SMART" id="SM00184">
    <property type="entry name" value="RING"/>
    <property type="match status" value="1"/>
</dbReference>
<feature type="region of interest" description="Disordered" evidence="5">
    <location>
        <begin position="316"/>
        <end position="420"/>
    </location>
</feature>
<feature type="compositionally biased region" description="Low complexity" evidence="5">
    <location>
        <begin position="436"/>
        <end position="445"/>
    </location>
</feature>
<feature type="compositionally biased region" description="Polar residues" evidence="5">
    <location>
        <begin position="405"/>
        <end position="420"/>
    </location>
</feature>